<proteinExistence type="inferred from homology"/>
<dbReference type="InterPro" id="IPR009100">
    <property type="entry name" value="AcylCoA_DH/oxidase_NM_dom_sf"/>
</dbReference>
<feature type="compositionally biased region" description="Polar residues" evidence="6">
    <location>
        <begin position="1"/>
        <end position="10"/>
    </location>
</feature>
<dbReference type="EMBL" id="CM000913">
    <property type="protein sequence ID" value="EFG10327.1"/>
    <property type="molecule type" value="Genomic_DNA"/>
</dbReference>
<keyword evidence="4 5" id="KW-0274">FAD</keyword>
<dbReference type="InterPro" id="IPR006091">
    <property type="entry name" value="Acyl-CoA_Oxase/DH_mid-dom"/>
</dbReference>
<name>E2PZ66_STRCL</name>
<evidence type="ECO:0000259" key="8">
    <source>
        <dbReference type="Pfam" id="PF02770"/>
    </source>
</evidence>
<dbReference type="InterPro" id="IPR037069">
    <property type="entry name" value="AcylCoA_DH/ox_N_sf"/>
</dbReference>
<evidence type="ECO:0000313" key="10">
    <source>
        <dbReference type="EMBL" id="EFG10327.1"/>
    </source>
</evidence>
<dbReference type="InterPro" id="IPR009075">
    <property type="entry name" value="AcylCo_DH/oxidase_C"/>
</dbReference>
<dbReference type="Proteomes" id="UP000002357">
    <property type="component" value="Chromosome"/>
</dbReference>
<dbReference type="Pfam" id="PF00441">
    <property type="entry name" value="Acyl-CoA_dh_1"/>
    <property type="match status" value="1"/>
</dbReference>
<evidence type="ECO:0000256" key="4">
    <source>
        <dbReference type="ARBA" id="ARBA00022827"/>
    </source>
</evidence>
<dbReference type="GO" id="GO:0050660">
    <property type="term" value="F:flavin adenine dinucleotide binding"/>
    <property type="evidence" value="ECO:0007669"/>
    <property type="project" value="InterPro"/>
</dbReference>
<dbReference type="GO" id="GO:0003995">
    <property type="term" value="F:acyl-CoA dehydrogenase activity"/>
    <property type="evidence" value="ECO:0007669"/>
    <property type="project" value="TreeGrafter"/>
</dbReference>
<dbReference type="AlphaFoldDB" id="E2PZ66"/>
<protein>
    <submittedName>
        <fullName evidence="10">Probable acyl-CoA dehydrogenase</fullName>
    </submittedName>
</protein>
<sequence>MGQIADSSFSAEGAPAHRDASLCAPRPPGSRRTPAECLQAPGRLVLCSNPAAQMRPLPVRSMTYRFFNWCRMTRLCTPGAGCGSPGLPGRESIAVGRWHTRARGECRTAVTEVVGLSLGTGDHCHMHHLLEQTPEQACRTGRLAMDGYFTNRLHDQLRRDVRDFAEREVRPRIAAMEASRSAHRELSRLIARQGWLGATIDRDHGGMAAGHLAKTVIIEELSRVSGAMGAMVQASQLGVAKIIHFGDAAQKRTWLPRIALGHCLPTIAVTEPESGGHVLGMTATAVRDGDDYVLNGRKVYVGNSHVGDLHGVVARTGPGSRGLTAFLVEAGRPGCVLGEQRPSMGLHGFSFGELSFQDCRIPAANRLGQEGDGLAVAYSSSVLYGRANLTAVSLGIHQAILDETTAFCAQRHRYGKPLHDLPSVKLKLGKLQSRLMTARLAAYHAVHLLDQGLPCDAELMNAKLINVESAIDSARNAMEIHAAIGLSTDRPIERYLRDAFHMFAPAGTSDVQLLRLAEVALGADKGQWSERLSGTVRLEPAL</sequence>
<dbReference type="InterPro" id="IPR036250">
    <property type="entry name" value="AcylCo_DH-like_C"/>
</dbReference>
<evidence type="ECO:0000259" key="9">
    <source>
        <dbReference type="Pfam" id="PF02771"/>
    </source>
</evidence>
<evidence type="ECO:0000256" key="5">
    <source>
        <dbReference type="RuleBase" id="RU362125"/>
    </source>
</evidence>
<evidence type="ECO:0000259" key="7">
    <source>
        <dbReference type="Pfam" id="PF00441"/>
    </source>
</evidence>
<evidence type="ECO:0000256" key="6">
    <source>
        <dbReference type="SAM" id="MobiDB-lite"/>
    </source>
</evidence>
<keyword evidence="5" id="KW-0560">Oxidoreductase</keyword>
<evidence type="ECO:0000256" key="1">
    <source>
        <dbReference type="ARBA" id="ARBA00001974"/>
    </source>
</evidence>
<dbReference type="SUPFAM" id="SSF47203">
    <property type="entry name" value="Acyl-CoA dehydrogenase C-terminal domain-like"/>
    <property type="match status" value="1"/>
</dbReference>
<feature type="region of interest" description="Disordered" evidence="6">
    <location>
        <begin position="1"/>
        <end position="34"/>
    </location>
</feature>
<organism evidence="10 11">
    <name type="scientific">Streptomyces clavuligerus</name>
    <dbReference type="NCBI Taxonomy" id="1901"/>
    <lineage>
        <taxon>Bacteria</taxon>
        <taxon>Bacillati</taxon>
        <taxon>Actinomycetota</taxon>
        <taxon>Actinomycetes</taxon>
        <taxon>Kitasatosporales</taxon>
        <taxon>Streptomycetaceae</taxon>
        <taxon>Streptomyces</taxon>
    </lineage>
</organism>
<gene>
    <name evidence="10" type="ORF">SCLAV_5254</name>
</gene>
<feature type="domain" description="Acyl-CoA dehydrogenase/oxidase N-terminal" evidence="9">
    <location>
        <begin position="154"/>
        <end position="261"/>
    </location>
</feature>
<keyword evidence="3 5" id="KW-0285">Flavoprotein</keyword>
<dbReference type="Gene3D" id="2.40.110.10">
    <property type="entry name" value="Butyryl-CoA Dehydrogenase, subunit A, domain 2"/>
    <property type="match status" value="1"/>
</dbReference>
<dbReference type="Gene3D" id="1.20.140.10">
    <property type="entry name" value="Butyryl-CoA Dehydrogenase, subunit A, domain 3"/>
    <property type="match status" value="1"/>
</dbReference>
<dbReference type="InterPro" id="IPR013786">
    <property type="entry name" value="AcylCoA_DH/ox_N"/>
</dbReference>
<reference evidence="10 11" key="1">
    <citation type="journal article" date="2010" name="Genome Biol. Evol.">
        <title>The sequence of a 1.8-mb bacterial linear plasmid reveals a rich evolutionary reservoir of secondary metabolic pathways.</title>
        <authorList>
            <person name="Medema M.H."/>
            <person name="Trefzer A."/>
            <person name="Kovalchuk A."/>
            <person name="van den Berg M."/>
            <person name="Mueller U."/>
            <person name="Heijne W."/>
            <person name="Wu L."/>
            <person name="Alam M.T."/>
            <person name="Ronning C.M."/>
            <person name="Nierman W.C."/>
            <person name="Bovenberg R.A.L."/>
            <person name="Breitling R."/>
            <person name="Takano E."/>
        </authorList>
    </citation>
    <scope>NUCLEOTIDE SEQUENCE [LARGE SCALE GENOMIC DNA]</scope>
    <source>
        <strain evidence="11">ATCC 27064 / DSM 738 / JCM 4710 / NBRC 13307 / NCIMB 12785 / NRRL 3585 / VKM Ac-602</strain>
    </source>
</reference>
<evidence type="ECO:0000313" key="11">
    <source>
        <dbReference type="Proteomes" id="UP000002357"/>
    </source>
</evidence>
<comment type="similarity">
    <text evidence="2 5">Belongs to the acyl-CoA dehydrogenase family.</text>
</comment>
<comment type="cofactor">
    <cofactor evidence="1 5">
        <name>FAD</name>
        <dbReference type="ChEBI" id="CHEBI:57692"/>
    </cofactor>
</comment>
<dbReference type="InterPro" id="IPR046373">
    <property type="entry name" value="Acyl-CoA_Oxase/DH_mid-dom_sf"/>
</dbReference>
<dbReference type="SUPFAM" id="SSF56645">
    <property type="entry name" value="Acyl-CoA dehydrogenase NM domain-like"/>
    <property type="match status" value="1"/>
</dbReference>
<dbReference type="Pfam" id="PF02770">
    <property type="entry name" value="Acyl-CoA_dh_M"/>
    <property type="match status" value="1"/>
</dbReference>
<dbReference type="PANTHER" id="PTHR43884:SF12">
    <property type="entry name" value="ISOVALERYL-COA DEHYDROGENASE, MITOCHONDRIAL-RELATED"/>
    <property type="match status" value="1"/>
</dbReference>
<feature type="domain" description="Acyl-CoA oxidase/dehydrogenase middle" evidence="8">
    <location>
        <begin position="267"/>
        <end position="359"/>
    </location>
</feature>
<dbReference type="eggNOG" id="COG1960">
    <property type="taxonomic scope" value="Bacteria"/>
</dbReference>
<dbReference type="Gene3D" id="1.10.540.10">
    <property type="entry name" value="Acyl-CoA dehydrogenase/oxidase, N-terminal domain"/>
    <property type="match status" value="1"/>
</dbReference>
<keyword evidence="11" id="KW-1185">Reference proteome</keyword>
<feature type="domain" description="Acyl-CoA dehydrogenase/oxidase C-terminal" evidence="7">
    <location>
        <begin position="371"/>
        <end position="520"/>
    </location>
</feature>
<accession>E2PZ66</accession>
<dbReference type="Pfam" id="PF02771">
    <property type="entry name" value="Acyl-CoA_dh_N"/>
    <property type="match status" value="1"/>
</dbReference>
<dbReference type="STRING" id="1901.BB341_02715"/>
<dbReference type="PANTHER" id="PTHR43884">
    <property type="entry name" value="ACYL-COA DEHYDROGENASE"/>
    <property type="match status" value="1"/>
</dbReference>
<evidence type="ECO:0000256" key="2">
    <source>
        <dbReference type="ARBA" id="ARBA00009347"/>
    </source>
</evidence>
<evidence type="ECO:0000256" key="3">
    <source>
        <dbReference type="ARBA" id="ARBA00022630"/>
    </source>
</evidence>